<dbReference type="RefSeq" id="XP_032832443.1">
    <property type="nucleotide sequence ID" value="XM_032976552.1"/>
</dbReference>
<evidence type="ECO:0000256" key="1">
    <source>
        <dbReference type="SAM" id="MobiDB-lite"/>
    </source>
</evidence>
<dbReference type="PANTHER" id="PTHR14974">
    <property type="entry name" value="SIMILAR TO RIKEN CDNA 1700025G04 GENE"/>
    <property type="match status" value="1"/>
</dbReference>
<dbReference type="Proteomes" id="UP001318040">
    <property type="component" value="Chromosome 59"/>
</dbReference>
<dbReference type="KEGG" id="pmrn:116955460"/>
<gene>
    <name evidence="3" type="primary">C59H1orf21</name>
</gene>
<reference evidence="3" key="1">
    <citation type="submission" date="2025-08" db="UniProtKB">
        <authorList>
            <consortium name="RefSeq"/>
        </authorList>
    </citation>
    <scope>IDENTIFICATION</scope>
    <source>
        <tissue evidence="3">Sperm</tissue>
    </source>
</reference>
<protein>
    <submittedName>
        <fullName evidence="3">Uncharacterized protein C1orf21 homolog isoform X1</fullName>
    </submittedName>
</protein>
<name>A0AAJ7UCV7_PETMA</name>
<dbReference type="CTD" id="116955460"/>
<evidence type="ECO:0000313" key="3">
    <source>
        <dbReference type="RefSeq" id="XP_032832443.1"/>
    </source>
</evidence>
<feature type="compositionally biased region" description="Pro residues" evidence="1">
    <location>
        <begin position="35"/>
        <end position="46"/>
    </location>
</feature>
<feature type="region of interest" description="Disordered" evidence="1">
    <location>
        <begin position="1"/>
        <end position="178"/>
    </location>
</feature>
<dbReference type="InterPro" id="IPR027967">
    <property type="entry name" value="DUF4612"/>
</dbReference>
<dbReference type="Pfam" id="PF15389">
    <property type="entry name" value="DUF4612"/>
    <property type="match status" value="1"/>
</dbReference>
<keyword evidence="2" id="KW-1185">Reference proteome</keyword>
<accession>A0AAJ7UCV7</accession>
<feature type="compositionally biased region" description="Basic and acidic residues" evidence="1">
    <location>
        <begin position="146"/>
        <end position="169"/>
    </location>
</feature>
<dbReference type="AlphaFoldDB" id="A0AAJ7UCV7"/>
<dbReference type="PANTHER" id="PTHR14974:SF3">
    <property type="entry name" value="SIMILAR TO RIKEN CDNA 1700025G04 GENE"/>
    <property type="match status" value="1"/>
</dbReference>
<evidence type="ECO:0000313" key="2">
    <source>
        <dbReference type="Proteomes" id="UP001318040"/>
    </source>
</evidence>
<feature type="compositionally biased region" description="Gly residues" evidence="1">
    <location>
        <begin position="98"/>
        <end position="108"/>
    </location>
</feature>
<proteinExistence type="predicted"/>
<organism evidence="2 3">
    <name type="scientific">Petromyzon marinus</name>
    <name type="common">Sea lamprey</name>
    <dbReference type="NCBI Taxonomy" id="7757"/>
    <lineage>
        <taxon>Eukaryota</taxon>
        <taxon>Metazoa</taxon>
        <taxon>Chordata</taxon>
        <taxon>Craniata</taxon>
        <taxon>Vertebrata</taxon>
        <taxon>Cyclostomata</taxon>
        <taxon>Hyperoartia</taxon>
        <taxon>Petromyzontiformes</taxon>
        <taxon>Petromyzontidae</taxon>
        <taxon>Petromyzon</taxon>
    </lineage>
</organism>
<sequence length="262" mass="28260">MRKPALFNARGCAARTWRKRRGGGSKFSKREEATPNPPHPPTTHPPPRGRDWGSVSGGATFHALRRTEISNARARRHVKPHRRAATLRRRTPPEEGAWGEGGREGGGAPMRVPAMGCASSKKQQSVGPGDEEEEEGVETNGASAERAQHNGDAHKKGEKPSKTDVEGPKKKAAGADGIGALNTMQNHLAARPDANDRFAGIAGDVAAGKLGVGRQIVRDGLQVSGETRANLHLSESQIEFFRMLDEKIERGRDYCSDDEDVT</sequence>
<feature type="compositionally biased region" description="Basic residues" evidence="1">
    <location>
        <begin position="73"/>
        <end position="90"/>
    </location>
</feature>